<feature type="domain" description="HTH cro/C1-type" evidence="2">
    <location>
        <begin position="30"/>
        <end position="76"/>
    </location>
</feature>
<dbReference type="eggNOG" id="COG1395">
    <property type="taxonomic scope" value="Bacteria"/>
</dbReference>
<proteinExistence type="predicted"/>
<accession>C6WHM6</accession>
<dbReference type="CDD" id="cd00093">
    <property type="entry name" value="HTH_XRE"/>
    <property type="match status" value="1"/>
</dbReference>
<keyword evidence="4" id="KW-1185">Reference proteome</keyword>
<reference evidence="3 4" key="1">
    <citation type="journal article" date="2009" name="Stand. Genomic Sci.">
        <title>Complete genome sequence of Actinosynnema mirum type strain (101).</title>
        <authorList>
            <person name="Land M."/>
            <person name="Lapidus A."/>
            <person name="Mayilraj S."/>
            <person name="Chen F."/>
            <person name="Copeland A."/>
            <person name="Del Rio T.G."/>
            <person name="Nolan M."/>
            <person name="Lucas S."/>
            <person name="Tice H."/>
            <person name="Cheng J.F."/>
            <person name="Chertkov O."/>
            <person name="Bruce D."/>
            <person name="Goodwin L."/>
            <person name="Pitluck S."/>
            <person name="Rohde M."/>
            <person name="Goker M."/>
            <person name="Pati A."/>
            <person name="Ivanova N."/>
            <person name="Mavromatis K."/>
            <person name="Chen A."/>
            <person name="Palaniappan K."/>
            <person name="Hauser L."/>
            <person name="Chang Y.J."/>
            <person name="Jeffries C.C."/>
            <person name="Brettin T."/>
            <person name="Detter J.C."/>
            <person name="Han C."/>
            <person name="Chain P."/>
            <person name="Tindall B.J."/>
            <person name="Bristow J."/>
            <person name="Eisen J.A."/>
            <person name="Markowitz V."/>
            <person name="Hugenholtz P."/>
            <person name="Kyrpides N.C."/>
            <person name="Klenk H.P."/>
        </authorList>
    </citation>
    <scope>NUCLEOTIDE SEQUENCE [LARGE SCALE GENOMIC DNA]</scope>
    <source>
        <strain evidence="4">ATCC 29888 / DSM 43827 / JCM 3225 / NBRC 14064 / NCIMB 13271 / NRRL B-12336 / IMRU 3971 / 101</strain>
    </source>
</reference>
<protein>
    <submittedName>
        <fullName evidence="3">Transcriptional regulator, XRE family</fullName>
    </submittedName>
</protein>
<feature type="compositionally biased region" description="Low complexity" evidence="1">
    <location>
        <begin position="120"/>
        <end position="139"/>
    </location>
</feature>
<sequence length="139" mass="15475">MCTHNVPRVTGNQSAPSPWWDYVERNLEYRNLTTGDLAREVNVDRSRLTAWRKGAKISIPTARAIARLFQVSVFEVLVAAGMLTQQEADYQPASTDPADLSDEQLIAELRRRLKQRAETEPPATEPSATEPSATEPPAD</sequence>
<organism evidence="3 4">
    <name type="scientific">Actinosynnema mirum (strain ATCC 29888 / DSM 43827 / JCM 3225 / NBRC 14064 / NCIMB 13271 / NRRL B-12336 / IMRU 3971 / 101)</name>
    <dbReference type="NCBI Taxonomy" id="446462"/>
    <lineage>
        <taxon>Bacteria</taxon>
        <taxon>Bacillati</taxon>
        <taxon>Actinomycetota</taxon>
        <taxon>Actinomycetes</taxon>
        <taxon>Pseudonocardiales</taxon>
        <taxon>Pseudonocardiaceae</taxon>
        <taxon>Actinosynnema</taxon>
    </lineage>
</organism>
<evidence type="ECO:0000256" key="1">
    <source>
        <dbReference type="SAM" id="MobiDB-lite"/>
    </source>
</evidence>
<dbReference type="EMBL" id="CP001630">
    <property type="protein sequence ID" value="ACU39975.1"/>
    <property type="molecule type" value="Genomic_DNA"/>
</dbReference>
<dbReference type="SMART" id="SM00530">
    <property type="entry name" value="HTH_XRE"/>
    <property type="match status" value="1"/>
</dbReference>
<evidence type="ECO:0000313" key="4">
    <source>
        <dbReference type="Proteomes" id="UP000002213"/>
    </source>
</evidence>
<dbReference type="HOGENOM" id="CLU_153009_0_0_11"/>
<dbReference type="KEGG" id="ami:Amir_6168"/>
<dbReference type="PROSITE" id="PS50943">
    <property type="entry name" value="HTH_CROC1"/>
    <property type="match status" value="1"/>
</dbReference>
<dbReference type="SUPFAM" id="SSF47413">
    <property type="entry name" value="lambda repressor-like DNA-binding domains"/>
    <property type="match status" value="1"/>
</dbReference>
<dbReference type="GO" id="GO:0003677">
    <property type="term" value="F:DNA binding"/>
    <property type="evidence" value="ECO:0007669"/>
    <property type="project" value="InterPro"/>
</dbReference>
<dbReference type="Proteomes" id="UP000002213">
    <property type="component" value="Chromosome"/>
</dbReference>
<name>C6WHM6_ACTMD</name>
<dbReference type="AlphaFoldDB" id="C6WHM6"/>
<gene>
    <name evidence="3" type="ordered locus">Amir_6168</name>
</gene>
<dbReference type="Pfam" id="PF01381">
    <property type="entry name" value="HTH_3"/>
    <property type="match status" value="1"/>
</dbReference>
<dbReference type="InterPro" id="IPR001387">
    <property type="entry name" value="Cro/C1-type_HTH"/>
</dbReference>
<evidence type="ECO:0000259" key="2">
    <source>
        <dbReference type="PROSITE" id="PS50943"/>
    </source>
</evidence>
<feature type="region of interest" description="Disordered" evidence="1">
    <location>
        <begin position="109"/>
        <end position="139"/>
    </location>
</feature>
<dbReference type="Gene3D" id="1.10.260.40">
    <property type="entry name" value="lambda repressor-like DNA-binding domains"/>
    <property type="match status" value="1"/>
</dbReference>
<dbReference type="InterPro" id="IPR010982">
    <property type="entry name" value="Lambda_DNA-bd_dom_sf"/>
</dbReference>
<evidence type="ECO:0000313" key="3">
    <source>
        <dbReference type="EMBL" id="ACU39975.1"/>
    </source>
</evidence>